<dbReference type="FunFam" id="3.30.1330.80:FF:000001">
    <property type="entry name" value="AT-hook motif nuclear-localized protein"/>
    <property type="match status" value="1"/>
</dbReference>
<evidence type="ECO:0000256" key="2">
    <source>
        <dbReference type="ARBA" id="ARBA00022737"/>
    </source>
</evidence>
<evidence type="ECO:0000313" key="7">
    <source>
        <dbReference type="Proteomes" id="UP000775213"/>
    </source>
</evidence>
<dbReference type="Pfam" id="PF20431">
    <property type="entry name" value="E_motif"/>
    <property type="match status" value="1"/>
</dbReference>
<evidence type="ECO:0000313" key="6">
    <source>
        <dbReference type="EMBL" id="KAH0451145.1"/>
    </source>
</evidence>
<dbReference type="InterPro" id="IPR046960">
    <property type="entry name" value="PPR_At4g14850-like_plant"/>
</dbReference>
<dbReference type="CDD" id="cd11378">
    <property type="entry name" value="DUF296"/>
    <property type="match status" value="1"/>
</dbReference>
<feature type="region of interest" description="Disordered" evidence="4">
    <location>
        <begin position="1030"/>
        <end position="1087"/>
    </location>
</feature>
<dbReference type="PROSITE" id="PS51375">
    <property type="entry name" value="PPR"/>
    <property type="match status" value="5"/>
</dbReference>
<keyword evidence="7" id="KW-1185">Reference proteome</keyword>
<dbReference type="PANTHER" id="PTHR47926">
    <property type="entry name" value="PENTATRICOPEPTIDE REPEAT-CONTAINING PROTEIN"/>
    <property type="match status" value="1"/>
</dbReference>
<evidence type="ECO:0000256" key="1">
    <source>
        <dbReference type="ARBA" id="ARBA00004123"/>
    </source>
</evidence>
<dbReference type="InterPro" id="IPR002885">
    <property type="entry name" value="PPR_rpt"/>
</dbReference>
<dbReference type="GO" id="GO:0003723">
    <property type="term" value="F:RNA binding"/>
    <property type="evidence" value="ECO:0007669"/>
    <property type="project" value="InterPro"/>
</dbReference>
<feature type="region of interest" description="Disordered" evidence="4">
    <location>
        <begin position="1"/>
        <end position="31"/>
    </location>
</feature>
<dbReference type="Pfam" id="PF01535">
    <property type="entry name" value="PPR"/>
    <property type="match status" value="6"/>
</dbReference>
<feature type="region of interest" description="Disordered" evidence="4">
    <location>
        <begin position="776"/>
        <end position="858"/>
    </location>
</feature>
<dbReference type="PROSITE" id="PS51742">
    <property type="entry name" value="PPC"/>
    <property type="match status" value="1"/>
</dbReference>
<reference evidence="6 7" key="1">
    <citation type="journal article" date="2021" name="Hortic Res">
        <title>Chromosome-scale assembly of the Dendrobium chrysotoxum genome enhances the understanding of orchid evolution.</title>
        <authorList>
            <person name="Zhang Y."/>
            <person name="Zhang G.Q."/>
            <person name="Zhang D."/>
            <person name="Liu X.D."/>
            <person name="Xu X.Y."/>
            <person name="Sun W.H."/>
            <person name="Yu X."/>
            <person name="Zhu X."/>
            <person name="Wang Z.W."/>
            <person name="Zhao X."/>
            <person name="Zhong W.Y."/>
            <person name="Chen H."/>
            <person name="Yin W.L."/>
            <person name="Huang T."/>
            <person name="Niu S.C."/>
            <person name="Liu Z.J."/>
        </authorList>
    </citation>
    <scope>NUCLEOTIDE SEQUENCE [LARGE SCALE GENOMIC DNA]</scope>
    <source>
        <strain evidence="6">Lindl</strain>
    </source>
</reference>
<dbReference type="Pfam" id="PF14432">
    <property type="entry name" value="DYW_deaminase"/>
    <property type="match status" value="1"/>
</dbReference>
<feature type="repeat" description="PPR" evidence="3">
    <location>
        <begin position="266"/>
        <end position="300"/>
    </location>
</feature>
<feature type="repeat" description="PPR" evidence="3">
    <location>
        <begin position="235"/>
        <end position="265"/>
    </location>
</feature>
<dbReference type="SUPFAM" id="SSF117856">
    <property type="entry name" value="AF0104/ALDC/Ptd012-like"/>
    <property type="match status" value="1"/>
</dbReference>
<dbReference type="FunFam" id="1.25.40.10:FF:000344">
    <property type="entry name" value="Pentatricopeptide repeat-containing protein"/>
    <property type="match status" value="1"/>
</dbReference>
<dbReference type="Pfam" id="PF03479">
    <property type="entry name" value="PCC"/>
    <property type="match status" value="1"/>
</dbReference>
<feature type="repeat" description="PPR" evidence="3">
    <location>
        <begin position="163"/>
        <end position="197"/>
    </location>
</feature>
<protein>
    <recommendedName>
        <fullName evidence="5">PPC domain-containing protein</fullName>
    </recommendedName>
</protein>
<feature type="domain" description="PPC" evidence="5">
    <location>
        <begin position="858"/>
        <end position="995"/>
    </location>
</feature>
<dbReference type="GO" id="GO:0008270">
    <property type="term" value="F:zinc ion binding"/>
    <property type="evidence" value="ECO:0007669"/>
    <property type="project" value="InterPro"/>
</dbReference>
<dbReference type="Pfam" id="PF13041">
    <property type="entry name" value="PPR_2"/>
    <property type="match status" value="3"/>
</dbReference>
<dbReference type="FunFam" id="1.25.40.10:FF:000073">
    <property type="entry name" value="Pentatricopeptide repeat-containing protein chloroplastic"/>
    <property type="match status" value="1"/>
</dbReference>
<dbReference type="FunFam" id="1.25.40.10:FF:000031">
    <property type="entry name" value="Pentatricopeptide repeat-containing protein mitochondrial"/>
    <property type="match status" value="2"/>
</dbReference>
<dbReference type="EMBL" id="JAGFBR010000017">
    <property type="protein sequence ID" value="KAH0451145.1"/>
    <property type="molecule type" value="Genomic_DNA"/>
</dbReference>
<comment type="subcellular location">
    <subcellularLocation>
        <location evidence="1">Nucleus</location>
    </subcellularLocation>
</comment>
<feature type="compositionally biased region" description="Acidic residues" evidence="4">
    <location>
        <begin position="811"/>
        <end position="824"/>
    </location>
</feature>
<dbReference type="GO" id="GO:0005634">
    <property type="term" value="C:nucleus"/>
    <property type="evidence" value="ECO:0007669"/>
    <property type="project" value="UniProtKB-SubCell"/>
</dbReference>
<feature type="compositionally biased region" description="Basic and acidic residues" evidence="4">
    <location>
        <begin position="1066"/>
        <end position="1077"/>
    </location>
</feature>
<dbReference type="FunFam" id="1.25.40.10:FF:000366">
    <property type="entry name" value="Pentatricopeptide (PPR) repeat-containing protein"/>
    <property type="match status" value="1"/>
</dbReference>
<sequence length="1087" mass="117684">MLSSRTKSDAISQSDLHAVPRTTSPPPLTIKAPNLEQTKQLHARFLRAQFHHHFLPQFFSPSAHLNSLISSYTKNNLPLAALKLYSHARKILATALDSFTIPTVLKACALCRSHCYGAEVHGFTIKLGFDCDVFVLNSLIRMYSECEDLDSSIVVFDEMPVRDVVSWSTMIRSYGRSGLFLEAVGLMIEMMLVGVNPSEVALINMINVLADAAELDVGRQVHALMMKKSEFSQPDINVCTALIDMYGKCGCLDMARKVFDRMDNRSIASWTAMIDGYARVGDFGIAMELLGKMLQDNVKPNEITMLSLVSNCGLYKKIELGKWLHAYMLRQRLEMPVALVTALLGMYCKCGDNKSARTLFDSMSEKDVMSWSVMISGYSQANCFDEAFDLFGKMKDFGVNPNEITMVNLLSLCAEAGALDQGRWVHAFIEQQGIEMDIVLATALVDMYVKCGEMEEAYKVFNDTGDRDVCMWNAMLNGLAMNGCGNEAIRFFSQMEAARIRPNDISFVGILKACSHTGLVLEGKKFFNRMINEYGLVPRVEHYGCMVDLLGRAGLLEEAYEMITRMPVSPNVVVWGALIAACKVHNNLSLGELAASEILKLDPLNVGCNILLSNIYAAQGRWSDVAEVRRAIKDGGLKKAPAVSSIELNGTIHEFVMGDVSHPQTKEIHNMVAEMKRKLKQAGHVPNTSVVLLNIDEEEKESTLCFHSENLAMAFGIISTAPHTPLRIVKNLRVCDDCHSSAKLLSKIYGRVITLANNRWWAGQLGLAAGLGGGVNEPASSASSGPSKLTQEMNIGLKDPSDPSRATASADDQDDERVDNEDEPKEGAVDIGNRRPRGRPPGSKNKPKPPIFVTRDSPNALRSHVMEVAGGADVADCIAQFSRRRQRGVCVLSGAGAVANVTLRQPAAPGAVVALRGRFEILSLTGTFLPGPAPPGSTGLTVYLAGGQGQVVGGSVVGPLEAAGPVMVVAATFSNATYERLPLEEEEEANEPGGQLSGRSPAGLGSGGGLLDQSGNAWAWADQRTMGSRAAKQGKASWQAGSALGQLGSLGGQSTGNRTTKRKGSREHEKASERAGRDLGQPGSWAA</sequence>
<dbReference type="InterPro" id="IPR032867">
    <property type="entry name" value="DYW_dom"/>
</dbReference>
<dbReference type="Gene3D" id="1.25.40.10">
    <property type="entry name" value="Tetratricopeptide repeat domain"/>
    <property type="match status" value="5"/>
</dbReference>
<evidence type="ECO:0000259" key="5">
    <source>
        <dbReference type="PROSITE" id="PS51742"/>
    </source>
</evidence>
<dbReference type="AlphaFoldDB" id="A0AAV7G5Z9"/>
<dbReference type="GO" id="GO:0009451">
    <property type="term" value="P:RNA modification"/>
    <property type="evidence" value="ECO:0007669"/>
    <property type="project" value="InterPro"/>
</dbReference>
<dbReference type="Gene3D" id="3.30.1330.80">
    <property type="entry name" value="Hypothetical protein, similar to alpha- acetolactate decarboxylase, domain 2"/>
    <property type="match status" value="1"/>
</dbReference>
<gene>
    <name evidence="6" type="ORF">IEQ34_018444</name>
</gene>
<accession>A0AAV7G5Z9</accession>
<name>A0AAV7G5Z9_DENCH</name>
<feature type="repeat" description="PPR" evidence="3">
    <location>
        <begin position="468"/>
        <end position="502"/>
    </location>
</feature>
<proteinExistence type="predicted"/>
<feature type="region of interest" description="Disordered" evidence="4">
    <location>
        <begin position="984"/>
        <end position="1011"/>
    </location>
</feature>
<comment type="caution">
    <text evidence="6">The sequence shown here is derived from an EMBL/GenBank/DDBJ whole genome shotgun (WGS) entry which is preliminary data.</text>
</comment>
<dbReference type="InterPro" id="IPR005175">
    <property type="entry name" value="PPC_dom"/>
</dbReference>
<dbReference type="PANTHER" id="PTHR47926:SF490">
    <property type="entry name" value="REPEAT-LIKE SUPERFAMILY PROTEIN, PUTATIVE-RELATED"/>
    <property type="match status" value="1"/>
</dbReference>
<organism evidence="6 7">
    <name type="scientific">Dendrobium chrysotoxum</name>
    <name type="common">Orchid</name>
    <dbReference type="NCBI Taxonomy" id="161865"/>
    <lineage>
        <taxon>Eukaryota</taxon>
        <taxon>Viridiplantae</taxon>
        <taxon>Streptophyta</taxon>
        <taxon>Embryophyta</taxon>
        <taxon>Tracheophyta</taxon>
        <taxon>Spermatophyta</taxon>
        <taxon>Magnoliopsida</taxon>
        <taxon>Liliopsida</taxon>
        <taxon>Asparagales</taxon>
        <taxon>Orchidaceae</taxon>
        <taxon>Epidendroideae</taxon>
        <taxon>Malaxideae</taxon>
        <taxon>Dendrobiinae</taxon>
        <taxon>Dendrobium</taxon>
    </lineage>
</organism>
<evidence type="ECO:0000256" key="3">
    <source>
        <dbReference type="PROSITE-ProRule" id="PRU00708"/>
    </source>
</evidence>
<dbReference type="NCBIfam" id="TIGR00756">
    <property type="entry name" value="PPR"/>
    <property type="match status" value="5"/>
</dbReference>
<keyword evidence="2" id="KW-0677">Repeat</keyword>
<dbReference type="Proteomes" id="UP000775213">
    <property type="component" value="Unassembled WGS sequence"/>
</dbReference>
<feature type="repeat" description="PPR" evidence="3">
    <location>
        <begin position="367"/>
        <end position="401"/>
    </location>
</feature>
<feature type="compositionally biased region" description="Polar residues" evidence="4">
    <location>
        <begin position="1"/>
        <end position="15"/>
    </location>
</feature>
<dbReference type="InterPro" id="IPR011990">
    <property type="entry name" value="TPR-like_helical_dom_sf"/>
</dbReference>
<dbReference type="InterPro" id="IPR046848">
    <property type="entry name" value="E_motif"/>
</dbReference>
<evidence type="ECO:0000256" key="4">
    <source>
        <dbReference type="SAM" id="MobiDB-lite"/>
    </source>
</evidence>
<feature type="compositionally biased region" description="Polar residues" evidence="4">
    <location>
        <begin position="778"/>
        <end position="793"/>
    </location>
</feature>